<keyword evidence="3" id="KW-0645">Protease</keyword>
<evidence type="ECO:0000256" key="1">
    <source>
        <dbReference type="ARBA" id="ARBA00022475"/>
    </source>
</evidence>
<name>A0A7R7IEJ5_9FIRM</name>
<dbReference type="GO" id="GO:0008233">
    <property type="term" value="F:peptidase activity"/>
    <property type="evidence" value="ECO:0007669"/>
    <property type="project" value="UniProtKB-KW"/>
</dbReference>
<reference evidence="9 10" key="1">
    <citation type="submission" date="2020-11" db="EMBL/GenBank/DDBJ databases">
        <title>Draft genome sequencing of a Lachnospiraceae strain isolated from anoxic soil subjected to BSD treatment.</title>
        <authorList>
            <person name="Uek A."/>
            <person name="Tonouchi A."/>
        </authorList>
    </citation>
    <scope>NUCLEOTIDE SEQUENCE [LARGE SCALE GENOMIC DNA]</scope>
    <source>
        <strain evidence="9 10">TB5</strain>
    </source>
</reference>
<feature type="transmembrane region" description="Helical" evidence="8">
    <location>
        <begin position="105"/>
        <end position="126"/>
    </location>
</feature>
<keyword evidence="6 8" id="KW-1133">Transmembrane helix</keyword>
<keyword evidence="2" id="KW-0673">Quorum sensing</keyword>
<evidence type="ECO:0000256" key="7">
    <source>
        <dbReference type="ARBA" id="ARBA00023136"/>
    </source>
</evidence>
<keyword evidence="1" id="KW-1003">Cell membrane</keyword>
<keyword evidence="7 8" id="KW-0472">Membrane</keyword>
<accession>A0A7R7IEJ5</accession>
<sequence>MLDVITNSITSYLISNKAAKEEDRDVYKYGLAILLYNIFLVLFIVVLSFFLHNVIATILFIATLIIMRKYTGGHHANSRVKCFTTTVIIYTLTVIVNNFQNIVPIQALVYGLLMISYVLMLMFAPICGEQIQWSSKRMEYVKKCNRICLLVFIFIIICMSYLNWKTYVNYISIAIIATSCSLVIERLKLREGRKS</sequence>
<dbReference type="Proteomes" id="UP000595897">
    <property type="component" value="Chromosome"/>
</dbReference>
<dbReference type="InterPro" id="IPR006741">
    <property type="entry name" value="AgrB"/>
</dbReference>
<organism evidence="9 10">
    <name type="scientific">Anaeromicropila herbilytica</name>
    <dbReference type="NCBI Taxonomy" id="2785025"/>
    <lineage>
        <taxon>Bacteria</taxon>
        <taxon>Bacillati</taxon>
        <taxon>Bacillota</taxon>
        <taxon>Clostridia</taxon>
        <taxon>Lachnospirales</taxon>
        <taxon>Lachnospiraceae</taxon>
        <taxon>Anaeromicropila</taxon>
    </lineage>
</organism>
<dbReference type="GO" id="GO:0009372">
    <property type="term" value="P:quorum sensing"/>
    <property type="evidence" value="ECO:0007669"/>
    <property type="project" value="UniProtKB-KW"/>
</dbReference>
<evidence type="ECO:0000313" key="10">
    <source>
        <dbReference type="Proteomes" id="UP000595897"/>
    </source>
</evidence>
<protein>
    <recommendedName>
        <fullName evidence="11">Accessory gene regulator B</fullName>
    </recommendedName>
</protein>
<feature type="transmembrane region" description="Helical" evidence="8">
    <location>
        <begin position="33"/>
        <end position="66"/>
    </location>
</feature>
<evidence type="ECO:0008006" key="11">
    <source>
        <dbReference type="Google" id="ProtNLM"/>
    </source>
</evidence>
<dbReference type="EMBL" id="AP024169">
    <property type="protein sequence ID" value="BCN32778.1"/>
    <property type="molecule type" value="Genomic_DNA"/>
</dbReference>
<gene>
    <name evidence="9" type="ORF">bsdtb5_40730</name>
</gene>
<dbReference type="GO" id="GO:0016020">
    <property type="term" value="C:membrane"/>
    <property type="evidence" value="ECO:0007669"/>
    <property type="project" value="InterPro"/>
</dbReference>
<evidence type="ECO:0000256" key="2">
    <source>
        <dbReference type="ARBA" id="ARBA00022654"/>
    </source>
</evidence>
<evidence type="ECO:0000256" key="5">
    <source>
        <dbReference type="ARBA" id="ARBA00022801"/>
    </source>
</evidence>
<feature type="transmembrane region" description="Helical" evidence="8">
    <location>
        <begin position="147"/>
        <end position="164"/>
    </location>
</feature>
<evidence type="ECO:0000313" key="9">
    <source>
        <dbReference type="EMBL" id="BCN32778.1"/>
    </source>
</evidence>
<feature type="transmembrane region" description="Helical" evidence="8">
    <location>
        <begin position="170"/>
        <end position="187"/>
    </location>
</feature>
<dbReference type="KEGG" id="ahb:bsdtb5_40730"/>
<dbReference type="Pfam" id="PF04647">
    <property type="entry name" value="AgrB"/>
    <property type="match status" value="1"/>
</dbReference>
<keyword evidence="10" id="KW-1185">Reference proteome</keyword>
<evidence type="ECO:0000256" key="8">
    <source>
        <dbReference type="SAM" id="Phobius"/>
    </source>
</evidence>
<evidence type="ECO:0000256" key="6">
    <source>
        <dbReference type="ARBA" id="ARBA00022989"/>
    </source>
</evidence>
<evidence type="ECO:0000256" key="4">
    <source>
        <dbReference type="ARBA" id="ARBA00022692"/>
    </source>
</evidence>
<dbReference type="AlphaFoldDB" id="A0A7R7IEJ5"/>
<proteinExistence type="predicted"/>
<dbReference type="GO" id="GO:0006508">
    <property type="term" value="P:proteolysis"/>
    <property type="evidence" value="ECO:0007669"/>
    <property type="project" value="UniProtKB-KW"/>
</dbReference>
<dbReference type="SMART" id="SM00793">
    <property type="entry name" value="AgrB"/>
    <property type="match status" value="1"/>
</dbReference>
<dbReference type="RefSeq" id="WP_271713796.1">
    <property type="nucleotide sequence ID" value="NZ_AP024169.1"/>
</dbReference>
<evidence type="ECO:0000256" key="3">
    <source>
        <dbReference type="ARBA" id="ARBA00022670"/>
    </source>
</evidence>
<keyword evidence="5" id="KW-0378">Hydrolase</keyword>
<keyword evidence="4 8" id="KW-0812">Transmembrane</keyword>